<feature type="transmembrane region" description="Helical" evidence="1">
    <location>
        <begin position="125"/>
        <end position="145"/>
    </location>
</feature>
<dbReference type="PANTHER" id="PTHR41795:SF1">
    <property type="entry name" value="EXOPOLYSACCHARIDE SYNTHESIS PROTEIN"/>
    <property type="match status" value="1"/>
</dbReference>
<proteinExistence type="predicted"/>
<feature type="transmembrane region" description="Helical" evidence="1">
    <location>
        <begin position="66"/>
        <end position="84"/>
    </location>
</feature>
<dbReference type="EMBL" id="UZWD01000038">
    <property type="protein sequence ID" value="VDS06079.1"/>
    <property type="molecule type" value="Genomic_DNA"/>
</dbReference>
<keyword evidence="1" id="KW-0812">Transmembrane</keyword>
<dbReference type="Proteomes" id="UP000268844">
    <property type="component" value="Unassembled WGS sequence"/>
</dbReference>
<dbReference type="PIRSF" id="PIRSF033239">
    <property type="entry name" value="ExoD"/>
    <property type="match status" value="1"/>
</dbReference>
<dbReference type="Pfam" id="PF06055">
    <property type="entry name" value="ExoD"/>
    <property type="match status" value="1"/>
</dbReference>
<keyword evidence="1" id="KW-0472">Membrane</keyword>
<accession>A0A447IF46</accession>
<evidence type="ECO:0000313" key="3">
    <source>
        <dbReference type="Proteomes" id="UP000268844"/>
    </source>
</evidence>
<evidence type="ECO:0000313" key="2">
    <source>
        <dbReference type="EMBL" id="VDS06079.1"/>
    </source>
</evidence>
<evidence type="ECO:0000256" key="1">
    <source>
        <dbReference type="SAM" id="Phobius"/>
    </source>
</evidence>
<gene>
    <name evidence="2" type="ORF">DEVEQU_03228</name>
</gene>
<name>A0A447IF46_9HYPH</name>
<organism evidence="2 3">
    <name type="scientific">Devosia equisanguinis</name>
    <dbReference type="NCBI Taxonomy" id="2490941"/>
    <lineage>
        <taxon>Bacteria</taxon>
        <taxon>Pseudomonadati</taxon>
        <taxon>Pseudomonadota</taxon>
        <taxon>Alphaproteobacteria</taxon>
        <taxon>Hyphomicrobiales</taxon>
        <taxon>Devosiaceae</taxon>
        <taxon>Devosia</taxon>
    </lineage>
</organism>
<feature type="transmembrane region" description="Helical" evidence="1">
    <location>
        <begin position="151"/>
        <end position="168"/>
    </location>
</feature>
<dbReference type="RefSeq" id="WP_126151588.1">
    <property type="nucleotide sequence ID" value="NZ_JBHTMH010000001.1"/>
</dbReference>
<keyword evidence="1" id="KW-1133">Transmembrane helix</keyword>
<feature type="transmembrane region" description="Helical" evidence="1">
    <location>
        <begin position="175"/>
        <end position="204"/>
    </location>
</feature>
<dbReference type="OrthoDB" id="7949130at2"/>
<dbReference type="PANTHER" id="PTHR41795">
    <property type="entry name" value="EXOPOLYSACCHARIDE SYNTHESIS PROTEIN"/>
    <property type="match status" value="1"/>
</dbReference>
<reference evidence="2 3" key="1">
    <citation type="submission" date="2018-12" db="EMBL/GenBank/DDBJ databases">
        <authorList>
            <person name="Criscuolo A."/>
        </authorList>
    </citation>
    <scope>NUCLEOTIDE SEQUENCE [LARGE SCALE GENOMIC DNA]</scope>
    <source>
        <strain evidence="2">ACIP1116281</strain>
    </source>
</reference>
<keyword evidence="3" id="KW-1185">Reference proteome</keyword>
<dbReference type="InterPro" id="IPR010331">
    <property type="entry name" value="ExoD"/>
</dbReference>
<protein>
    <submittedName>
        <fullName evidence="2">Exopolysaccharide synthesis, ExoD</fullName>
    </submittedName>
</protein>
<sequence>MTPRPRPVTRYTNRIVAVLRREAEGDASKLTIARLIEAMGPQAHRVLILMLTLLNMIPGPPGFGGTIAWTTFAVALAMVLGRPIRLPGIIGRRKLPLNALLKGSEQVAKVTRFVARFSKPRLRSMTGAAATVPYGIFTMVVSVAMTIPIPFINAIPNVGLCVLAFSVLNRDGVGAIAGVLIACIGLVIEVLLILGAINLSFVAFDALF</sequence>
<dbReference type="AlphaFoldDB" id="A0A447IF46"/>